<gene>
    <name evidence="2" type="ORF">ACFPYK_06285</name>
</gene>
<feature type="transmembrane region" description="Helical" evidence="1">
    <location>
        <begin position="91"/>
        <end position="111"/>
    </location>
</feature>
<protein>
    <recommendedName>
        <fullName evidence="4">Flagellar biosynthetic protein FliP</fullName>
    </recommendedName>
</protein>
<evidence type="ECO:0000313" key="3">
    <source>
        <dbReference type="Proteomes" id="UP001596097"/>
    </source>
</evidence>
<organism evidence="2 3">
    <name type="scientific">Mumia xiangluensis</name>
    <dbReference type="NCBI Taxonomy" id="1678900"/>
    <lineage>
        <taxon>Bacteria</taxon>
        <taxon>Bacillati</taxon>
        <taxon>Actinomycetota</taxon>
        <taxon>Actinomycetes</taxon>
        <taxon>Propionibacteriales</taxon>
        <taxon>Nocardioidaceae</taxon>
        <taxon>Mumia</taxon>
    </lineage>
</organism>
<feature type="transmembrane region" description="Helical" evidence="1">
    <location>
        <begin position="117"/>
        <end position="137"/>
    </location>
</feature>
<reference evidence="3" key="1">
    <citation type="journal article" date="2019" name="Int. J. Syst. Evol. Microbiol.">
        <title>The Global Catalogue of Microorganisms (GCM) 10K type strain sequencing project: providing services to taxonomists for standard genome sequencing and annotation.</title>
        <authorList>
            <consortium name="The Broad Institute Genomics Platform"/>
            <consortium name="The Broad Institute Genome Sequencing Center for Infectious Disease"/>
            <person name="Wu L."/>
            <person name="Ma J."/>
        </authorList>
    </citation>
    <scope>NUCLEOTIDE SEQUENCE [LARGE SCALE GENOMIC DNA]</scope>
    <source>
        <strain evidence="3">CGMCC 4.7198</strain>
    </source>
</reference>
<evidence type="ECO:0000256" key="1">
    <source>
        <dbReference type="SAM" id="Phobius"/>
    </source>
</evidence>
<evidence type="ECO:0000313" key="2">
    <source>
        <dbReference type="EMBL" id="MFC6148997.1"/>
    </source>
</evidence>
<accession>A0ABW1QJF1</accession>
<keyword evidence="1" id="KW-0812">Transmembrane</keyword>
<keyword evidence="1" id="KW-0472">Membrane</keyword>
<dbReference type="EMBL" id="JBHSQL010000004">
    <property type="protein sequence ID" value="MFC6148997.1"/>
    <property type="molecule type" value="Genomic_DNA"/>
</dbReference>
<feature type="transmembrane region" description="Helical" evidence="1">
    <location>
        <begin position="29"/>
        <end position="47"/>
    </location>
</feature>
<dbReference type="RefSeq" id="WP_205603051.1">
    <property type="nucleotide sequence ID" value="NZ_JBHSQL010000004.1"/>
</dbReference>
<sequence length="148" mass="16955">MQHTHHEASLEATPRPWWRRPVALFVRHYLEMVAAMVLGMVVLYPLWTLATDGVAADWVRRPDVEATVMSTAMALPMIALMIYRGHGARPIVEMTVAMFAGFWVLFPLLWWSSVDEMTVMMVGHVLMLLFMLVAMLLRTDEYTHAHTS</sequence>
<evidence type="ECO:0008006" key="4">
    <source>
        <dbReference type="Google" id="ProtNLM"/>
    </source>
</evidence>
<comment type="caution">
    <text evidence="2">The sequence shown here is derived from an EMBL/GenBank/DDBJ whole genome shotgun (WGS) entry which is preliminary data.</text>
</comment>
<feature type="transmembrane region" description="Helical" evidence="1">
    <location>
        <begin position="67"/>
        <end position="84"/>
    </location>
</feature>
<name>A0ABW1QJF1_9ACTN</name>
<dbReference type="Proteomes" id="UP001596097">
    <property type="component" value="Unassembled WGS sequence"/>
</dbReference>
<proteinExistence type="predicted"/>
<keyword evidence="3" id="KW-1185">Reference proteome</keyword>
<keyword evidence="1" id="KW-1133">Transmembrane helix</keyword>